<name>A0A1G6TE60_9GAMM</name>
<accession>A0A1G6TE60</accession>
<feature type="domain" description="Solute-binding protein family 3/N-terminal" evidence="4">
    <location>
        <begin position="40"/>
        <end position="269"/>
    </location>
</feature>
<feature type="chain" id="PRO_5010179421" evidence="3">
    <location>
        <begin position="30"/>
        <end position="270"/>
    </location>
</feature>
<evidence type="ECO:0000313" key="8">
    <source>
        <dbReference type="Proteomes" id="UP001278050"/>
    </source>
</evidence>
<evidence type="ECO:0000313" key="7">
    <source>
        <dbReference type="Proteomes" id="UP000182413"/>
    </source>
</evidence>
<dbReference type="RefSeq" id="WP_074675039.1">
    <property type="nucleotide sequence ID" value="NZ_CBCSET010000001.1"/>
</dbReference>
<gene>
    <name evidence="6" type="ORF">SAMN05216575_101200</name>
    <name evidence="5" type="ORF">SIM71_04235</name>
</gene>
<dbReference type="Proteomes" id="UP000182413">
    <property type="component" value="Unassembled WGS sequence"/>
</dbReference>
<proteinExistence type="inferred from homology"/>
<dbReference type="PANTHER" id="PTHR35936:SF17">
    <property type="entry name" value="ARGININE-BINDING EXTRACELLULAR PROTEIN ARTP"/>
    <property type="match status" value="1"/>
</dbReference>
<dbReference type="OrthoDB" id="8611212at2"/>
<organism evidence="6 7">
    <name type="scientific">Ectopseudomonas alcaliphila</name>
    <dbReference type="NCBI Taxonomy" id="101564"/>
    <lineage>
        <taxon>Bacteria</taxon>
        <taxon>Pseudomonadati</taxon>
        <taxon>Pseudomonadota</taxon>
        <taxon>Gammaproteobacteria</taxon>
        <taxon>Pseudomonadales</taxon>
        <taxon>Pseudomonadaceae</taxon>
        <taxon>Ectopseudomonas</taxon>
    </lineage>
</organism>
<dbReference type="EMBL" id="JAWXXP010000001">
    <property type="protein sequence ID" value="MDX5991255.1"/>
    <property type="molecule type" value="Genomic_DNA"/>
</dbReference>
<dbReference type="Pfam" id="PF00497">
    <property type="entry name" value="SBP_bac_3"/>
    <property type="match status" value="1"/>
</dbReference>
<comment type="similarity">
    <text evidence="1">Belongs to the bacterial solute-binding protein 3 family.</text>
</comment>
<keyword evidence="8" id="KW-1185">Reference proteome</keyword>
<evidence type="ECO:0000313" key="5">
    <source>
        <dbReference type="EMBL" id="MDX5991255.1"/>
    </source>
</evidence>
<protein>
    <submittedName>
        <fullName evidence="5">ABC transporter substrate-binding protein</fullName>
    </submittedName>
    <submittedName>
        <fullName evidence="6">Polar amino acid transport system substrate-binding protein</fullName>
    </submittedName>
</protein>
<dbReference type="InterPro" id="IPR001638">
    <property type="entry name" value="Solute-binding_3/MltF_N"/>
</dbReference>
<dbReference type="EMBL" id="FNAE01000001">
    <property type="protein sequence ID" value="SDD26605.1"/>
    <property type="molecule type" value="Genomic_DNA"/>
</dbReference>
<dbReference type="CDD" id="cd01004">
    <property type="entry name" value="PBP2_MidA_like"/>
    <property type="match status" value="1"/>
</dbReference>
<evidence type="ECO:0000259" key="4">
    <source>
        <dbReference type="SMART" id="SM00062"/>
    </source>
</evidence>
<reference evidence="5 8" key="2">
    <citation type="submission" date="2023-11" db="EMBL/GenBank/DDBJ databases">
        <title>MicrobeMod: A computational toolkit for identifying prokaryotic methylation and restriction-modification with nanopore sequencing.</title>
        <authorList>
            <person name="Crits-Christoph A."/>
            <person name="Kang S.C."/>
            <person name="Lee H."/>
            <person name="Ostrov N."/>
        </authorList>
    </citation>
    <scope>NUCLEOTIDE SEQUENCE [LARGE SCALE GENOMIC DNA]</scope>
    <source>
        <strain evidence="5 8">ATCC BAA-571</strain>
    </source>
</reference>
<dbReference type="AlphaFoldDB" id="A0A1G6TE60"/>
<evidence type="ECO:0000256" key="3">
    <source>
        <dbReference type="SAM" id="SignalP"/>
    </source>
</evidence>
<feature type="signal peptide" evidence="3">
    <location>
        <begin position="1"/>
        <end position="29"/>
    </location>
</feature>
<evidence type="ECO:0000313" key="6">
    <source>
        <dbReference type="EMBL" id="SDD26605.1"/>
    </source>
</evidence>
<dbReference type="Gene3D" id="3.40.190.10">
    <property type="entry name" value="Periplasmic binding protein-like II"/>
    <property type="match status" value="2"/>
</dbReference>
<sequence length="270" mass="28820">MANRTPLRTTALALACTLAGLFQFGAAHAAETPKTLSSGELKVGMEISYPPFEYYEGDKVKGFDPEVSAALAKRLGLSASFSDITFPNLILGLDAGRFDTIISGMYILPERLEKADAIPYAKTGAAIMVRSDAAKKPATPEELCGLTVGLQQGTSWIPALQKVSDGYCKEQGAGAITINQYPTTAETSQALLSGHIQAHLEIDAASLLIIEKSRGRIAISSQGSIYPQVLGIYVKKGNAQLLDALKTALDEFKASGEYAELLKKYNLEEA</sequence>
<dbReference type="SUPFAM" id="SSF53850">
    <property type="entry name" value="Periplasmic binding protein-like II"/>
    <property type="match status" value="1"/>
</dbReference>
<dbReference type="PANTHER" id="PTHR35936">
    <property type="entry name" value="MEMBRANE-BOUND LYTIC MUREIN TRANSGLYCOSYLASE F"/>
    <property type="match status" value="1"/>
</dbReference>
<keyword evidence="2 3" id="KW-0732">Signal</keyword>
<dbReference type="SMART" id="SM00062">
    <property type="entry name" value="PBPb"/>
    <property type="match status" value="1"/>
</dbReference>
<evidence type="ECO:0000256" key="1">
    <source>
        <dbReference type="ARBA" id="ARBA00010333"/>
    </source>
</evidence>
<dbReference type="Proteomes" id="UP001278050">
    <property type="component" value="Unassembled WGS sequence"/>
</dbReference>
<evidence type="ECO:0000256" key="2">
    <source>
        <dbReference type="ARBA" id="ARBA00022729"/>
    </source>
</evidence>
<reference evidence="6 7" key="1">
    <citation type="submission" date="2016-10" db="EMBL/GenBank/DDBJ databases">
        <authorList>
            <person name="de Groot N.N."/>
        </authorList>
    </citation>
    <scope>NUCLEOTIDE SEQUENCE [LARGE SCALE GENOMIC DNA]</scope>
    <source>
        <strain evidence="6 7">JCM 10630</strain>
    </source>
</reference>